<evidence type="ECO:0000313" key="2">
    <source>
        <dbReference type="EMBL" id="RHE97039.1"/>
    </source>
</evidence>
<evidence type="ECO:0008006" key="5">
    <source>
        <dbReference type="Google" id="ProtNLM"/>
    </source>
</evidence>
<dbReference type="EMBL" id="QRTF01000027">
    <property type="protein sequence ID" value="RGQ47239.1"/>
    <property type="molecule type" value="Genomic_DNA"/>
</dbReference>
<dbReference type="Proteomes" id="UP000286271">
    <property type="component" value="Unassembled WGS sequence"/>
</dbReference>
<dbReference type="AlphaFoldDB" id="A0A1Q6TDE9"/>
<evidence type="ECO:0000313" key="1">
    <source>
        <dbReference type="EMBL" id="RGQ47239.1"/>
    </source>
</evidence>
<protein>
    <recommendedName>
        <fullName evidence="5">Peptidase</fullName>
    </recommendedName>
</protein>
<dbReference type="EMBL" id="QSKW01000015">
    <property type="protein sequence ID" value="RHE97039.1"/>
    <property type="molecule type" value="Genomic_DNA"/>
</dbReference>
<proteinExistence type="predicted"/>
<evidence type="ECO:0000313" key="4">
    <source>
        <dbReference type="Proteomes" id="UP000286271"/>
    </source>
</evidence>
<sequence length="189" mass="22024">MAQIYIAFVDTPGFFAGMIRQVIKQKYIHVVLSMDAELEEAYSVGRRNPAVPLFAGFEKEDKRKILTVFPTADYMVCSIECSLAQKEAIRQELRLAMQERFHYHYAVAGLPFILWNIPFYQENHYTCSSYVARVLEEYGVCHWEKHFSLVTPKDFMEKFGRKRIFEGSLRELVEMSVQEETVCAVEKIA</sequence>
<name>A0A1Q6TDE9_9FIRM</name>
<dbReference type="Gene3D" id="3.90.1720.10">
    <property type="entry name" value="endopeptidase domain like (from Nostoc punctiforme)"/>
    <property type="match status" value="1"/>
</dbReference>
<dbReference type="Proteomes" id="UP000283738">
    <property type="component" value="Unassembled WGS sequence"/>
</dbReference>
<dbReference type="RefSeq" id="WP_118111024.1">
    <property type="nucleotide sequence ID" value="NZ_DAWDHB010000015.1"/>
</dbReference>
<comment type="caution">
    <text evidence="2">The sequence shown here is derived from an EMBL/GenBank/DDBJ whole genome shotgun (WGS) entry which is preliminary data.</text>
</comment>
<accession>A0A1Q6TDE9</accession>
<reference evidence="3 4" key="1">
    <citation type="submission" date="2018-08" db="EMBL/GenBank/DDBJ databases">
        <title>A genome reference for cultivated species of the human gut microbiota.</title>
        <authorList>
            <person name="Zou Y."/>
            <person name="Xue W."/>
            <person name="Luo G."/>
        </authorList>
    </citation>
    <scope>NUCLEOTIDE SEQUENCE [LARGE SCALE GENOMIC DNA]</scope>
    <source>
        <strain evidence="1 3">AF28-15</strain>
        <strain evidence="2 4">AM27-11</strain>
    </source>
</reference>
<evidence type="ECO:0000313" key="3">
    <source>
        <dbReference type="Proteomes" id="UP000283738"/>
    </source>
</evidence>
<gene>
    <name evidence="2" type="ORF">DW707_10105</name>
    <name evidence="1" type="ORF">DWY96_11640</name>
</gene>
<organism evidence="2 4">
    <name type="scientific">Roseburia inulinivorans</name>
    <dbReference type="NCBI Taxonomy" id="360807"/>
    <lineage>
        <taxon>Bacteria</taxon>
        <taxon>Bacillati</taxon>
        <taxon>Bacillota</taxon>
        <taxon>Clostridia</taxon>
        <taxon>Lachnospirales</taxon>
        <taxon>Lachnospiraceae</taxon>
        <taxon>Roseburia</taxon>
    </lineage>
</organism>